<dbReference type="KEGG" id="mrtj:KHC33_15345"/>
<evidence type="ECO:0000313" key="1">
    <source>
        <dbReference type="EMBL" id="QVV88673.1"/>
    </source>
</evidence>
<keyword evidence="2" id="KW-1185">Reference proteome</keyword>
<proteinExistence type="predicted"/>
<dbReference type="AlphaFoldDB" id="A0A8E7B054"/>
<name>A0A8E7B054_9EURY</name>
<reference evidence="1 2" key="1">
    <citation type="submission" date="2021-05" db="EMBL/GenBank/DDBJ databases">
        <title>A novel Methanospirillum isolate from a pyrite-forming mixed culture.</title>
        <authorList>
            <person name="Bunk B."/>
            <person name="Sproer C."/>
            <person name="Spring S."/>
            <person name="Pester M."/>
        </authorList>
    </citation>
    <scope>NUCLEOTIDE SEQUENCE [LARGE SCALE GENOMIC DNA]</scope>
    <source>
        <strain evidence="1 2">J.3.6.1-F.2.7.3</strain>
    </source>
</reference>
<dbReference type="EMBL" id="CP075546">
    <property type="protein sequence ID" value="QVV88673.1"/>
    <property type="molecule type" value="Genomic_DNA"/>
</dbReference>
<accession>A0A8E7B054</accession>
<organism evidence="1 2">
    <name type="scientific">Methanospirillum purgamenti</name>
    <dbReference type="NCBI Taxonomy" id="2834276"/>
    <lineage>
        <taxon>Archaea</taxon>
        <taxon>Methanobacteriati</taxon>
        <taxon>Methanobacteriota</taxon>
        <taxon>Stenosarchaea group</taxon>
        <taxon>Methanomicrobia</taxon>
        <taxon>Methanomicrobiales</taxon>
        <taxon>Methanospirillaceae</taxon>
        <taxon>Methanospirillum</taxon>
    </lineage>
</organism>
<gene>
    <name evidence="1" type="ORF">KHC33_15345</name>
</gene>
<protein>
    <submittedName>
        <fullName evidence="1">Uncharacterized protein</fullName>
    </submittedName>
</protein>
<dbReference type="Proteomes" id="UP000680656">
    <property type="component" value="Chromosome"/>
</dbReference>
<dbReference type="GeneID" id="65098587"/>
<sequence length="101" mass="11781">MYVVKKKRSSKCTDGSSIYEYTLSDPVDKPFIDILETLGKIEKRELGGLLMFTFRKEDWLTLKGMSDDSIFYTTFQSSDSKSAEEFIENLLTTYNRQKRPE</sequence>
<dbReference type="RefSeq" id="WP_214419482.1">
    <property type="nucleotide sequence ID" value="NZ_CP075546.1"/>
</dbReference>
<evidence type="ECO:0000313" key="2">
    <source>
        <dbReference type="Proteomes" id="UP000680656"/>
    </source>
</evidence>